<gene>
    <name evidence="2" type="ORF">AVDCRST_MAG04-1946</name>
</gene>
<organism evidence="2">
    <name type="scientific">uncultured Acetobacteraceae bacterium</name>
    <dbReference type="NCBI Taxonomy" id="169975"/>
    <lineage>
        <taxon>Bacteria</taxon>
        <taxon>Pseudomonadati</taxon>
        <taxon>Pseudomonadota</taxon>
        <taxon>Alphaproteobacteria</taxon>
        <taxon>Acetobacterales</taxon>
        <taxon>Acetobacteraceae</taxon>
        <taxon>environmental samples</taxon>
    </lineage>
</organism>
<name>A0A6J4IC49_9PROT</name>
<proteinExistence type="predicted"/>
<reference evidence="2" key="1">
    <citation type="submission" date="2020-02" db="EMBL/GenBank/DDBJ databases">
        <authorList>
            <person name="Meier V. D."/>
        </authorList>
    </citation>
    <scope>NUCLEOTIDE SEQUENCE</scope>
    <source>
        <strain evidence="2">AVDCRST_MAG04</strain>
    </source>
</reference>
<sequence>MIKPGVACRGEAPVPAWPQPSPSAQRWREELVLDAAGAIEAWPMPTPVEPQG</sequence>
<feature type="region of interest" description="Disordered" evidence="1">
    <location>
        <begin position="1"/>
        <end position="23"/>
    </location>
</feature>
<evidence type="ECO:0000313" key="2">
    <source>
        <dbReference type="EMBL" id="CAA9247781.1"/>
    </source>
</evidence>
<evidence type="ECO:0000256" key="1">
    <source>
        <dbReference type="SAM" id="MobiDB-lite"/>
    </source>
</evidence>
<dbReference type="AlphaFoldDB" id="A0A6J4IC49"/>
<accession>A0A6J4IC49</accession>
<dbReference type="EMBL" id="CADCTL010000134">
    <property type="protein sequence ID" value="CAA9247781.1"/>
    <property type="molecule type" value="Genomic_DNA"/>
</dbReference>
<protein>
    <submittedName>
        <fullName evidence="2">Uncharacterized protein</fullName>
    </submittedName>
</protein>